<feature type="transmembrane region" description="Helical" evidence="7">
    <location>
        <begin position="270"/>
        <end position="290"/>
    </location>
</feature>
<keyword evidence="5 7" id="KW-1133">Transmembrane helix</keyword>
<dbReference type="Proteomes" id="UP000244892">
    <property type="component" value="Chromosome"/>
</dbReference>
<feature type="transmembrane region" description="Helical" evidence="7">
    <location>
        <begin position="122"/>
        <end position="145"/>
    </location>
</feature>
<dbReference type="Pfam" id="PF03547">
    <property type="entry name" value="Mem_trans"/>
    <property type="match status" value="1"/>
</dbReference>
<comment type="subcellular location">
    <subcellularLocation>
        <location evidence="1">Membrane</location>
        <topology evidence="1">Multi-pass membrane protein</topology>
    </subcellularLocation>
</comment>
<keyword evidence="4 7" id="KW-0812">Transmembrane</keyword>
<keyword evidence="9" id="KW-1185">Reference proteome</keyword>
<organism evidence="8 9">
    <name type="scientific">Aquabacterium olei</name>
    <dbReference type="NCBI Taxonomy" id="1296669"/>
    <lineage>
        <taxon>Bacteria</taxon>
        <taxon>Pseudomonadati</taxon>
        <taxon>Pseudomonadota</taxon>
        <taxon>Betaproteobacteria</taxon>
        <taxon>Burkholderiales</taxon>
        <taxon>Aquabacterium</taxon>
    </lineage>
</organism>
<evidence type="ECO:0000256" key="1">
    <source>
        <dbReference type="ARBA" id="ARBA00004141"/>
    </source>
</evidence>
<dbReference type="RefSeq" id="WP_109034466.1">
    <property type="nucleotide sequence ID" value="NZ_CP029210.1"/>
</dbReference>
<proteinExistence type="predicted"/>
<dbReference type="AlphaFoldDB" id="A0A2U8FN53"/>
<dbReference type="PANTHER" id="PTHR36838">
    <property type="entry name" value="AUXIN EFFLUX CARRIER FAMILY PROTEIN"/>
    <property type="match status" value="1"/>
</dbReference>
<evidence type="ECO:0000256" key="6">
    <source>
        <dbReference type="ARBA" id="ARBA00023136"/>
    </source>
</evidence>
<dbReference type="GO" id="GO:0016020">
    <property type="term" value="C:membrane"/>
    <property type="evidence" value="ECO:0007669"/>
    <property type="project" value="UniProtKB-SubCell"/>
</dbReference>
<feature type="transmembrane region" description="Helical" evidence="7">
    <location>
        <begin position="198"/>
        <end position="217"/>
    </location>
</feature>
<reference evidence="8 9" key="1">
    <citation type="submission" date="2018-05" db="EMBL/GenBank/DDBJ databases">
        <title>complete genome sequence of Aquabacterium olei NBRC 110486.</title>
        <authorList>
            <person name="Tang B."/>
            <person name="Chang J."/>
            <person name="Zhang L."/>
            <person name="Yang H."/>
        </authorList>
    </citation>
    <scope>NUCLEOTIDE SEQUENCE [LARGE SCALE GENOMIC DNA]</scope>
    <source>
        <strain evidence="8 9">NBRC 110486</strain>
    </source>
</reference>
<evidence type="ECO:0000256" key="5">
    <source>
        <dbReference type="ARBA" id="ARBA00022989"/>
    </source>
</evidence>
<keyword evidence="6 7" id="KW-0472">Membrane</keyword>
<protein>
    <submittedName>
        <fullName evidence="8">Transporter</fullName>
    </submittedName>
</protein>
<evidence type="ECO:0000256" key="2">
    <source>
        <dbReference type="ARBA" id="ARBA00022448"/>
    </source>
</evidence>
<accession>A0A2U8FN53</accession>
<evidence type="ECO:0000256" key="7">
    <source>
        <dbReference type="SAM" id="Phobius"/>
    </source>
</evidence>
<dbReference type="KEGG" id="aon:DEH84_02470"/>
<feature type="transmembrane region" description="Helical" evidence="7">
    <location>
        <begin position="302"/>
        <end position="323"/>
    </location>
</feature>
<feature type="transmembrane region" description="Helical" evidence="7">
    <location>
        <begin position="63"/>
        <end position="83"/>
    </location>
</feature>
<evidence type="ECO:0000256" key="3">
    <source>
        <dbReference type="ARBA" id="ARBA00022475"/>
    </source>
</evidence>
<keyword evidence="2" id="KW-0813">Transport</keyword>
<evidence type="ECO:0000256" key="4">
    <source>
        <dbReference type="ARBA" id="ARBA00022692"/>
    </source>
</evidence>
<feature type="transmembrane region" description="Helical" evidence="7">
    <location>
        <begin position="229"/>
        <end position="250"/>
    </location>
</feature>
<dbReference type="GO" id="GO:0055085">
    <property type="term" value="P:transmembrane transport"/>
    <property type="evidence" value="ECO:0007669"/>
    <property type="project" value="InterPro"/>
</dbReference>
<keyword evidence="3" id="KW-1003">Cell membrane</keyword>
<dbReference type="PANTHER" id="PTHR36838:SF3">
    <property type="entry name" value="TRANSPORTER AUXIN EFFLUX CARRIER EC FAMILY"/>
    <property type="match status" value="1"/>
</dbReference>
<dbReference type="InterPro" id="IPR004776">
    <property type="entry name" value="Mem_transp_PIN-like"/>
</dbReference>
<gene>
    <name evidence="8" type="ORF">DEH84_02470</name>
</gene>
<dbReference type="OrthoDB" id="3435874at2"/>
<dbReference type="EMBL" id="CP029210">
    <property type="protein sequence ID" value="AWI52419.1"/>
    <property type="molecule type" value="Genomic_DNA"/>
</dbReference>
<evidence type="ECO:0000313" key="8">
    <source>
        <dbReference type="EMBL" id="AWI52419.1"/>
    </source>
</evidence>
<sequence length="327" mass="33083">MGSLLSLLLPFFALVLIGWVAARKGLLPVEGIGALMVFVLYFALSALLFRLGAGGRLQAGPVWGLLAVYALSSAVVSVAGLVWSVRSGMNRRDAGMAALVAAFPNTGFLGLPLLTGLLGPGAAGPVAATLLVDVILTCSCCVAWMHAGAKGGSDALASLRASLRGALRNPLLQAMAAGMAIGALGWTVPVPLDDTLRLLGQAATPAALFTLGAIVARAQMRAMAQPGGVAARLSGLLIPVCLKLLVHPALVWGMGLSLQAMGHPLSHTGLVAVTLAAALPAAANVSMLAEREGADTGLIARIILWTTAGSVLTLLGWCAVLGVKQAV</sequence>
<feature type="transmembrane region" description="Helical" evidence="7">
    <location>
        <begin position="166"/>
        <end position="186"/>
    </location>
</feature>
<name>A0A2U8FN53_9BURK</name>
<evidence type="ECO:0000313" key="9">
    <source>
        <dbReference type="Proteomes" id="UP000244892"/>
    </source>
</evidence>
<feature type="transmembrane region" description="Helical" evidence="7">
    <location>
        <begin position="32"/>
        <end position="51"/>
    </location>
</feature>